<proteinExistence type="predicted"/>
<dbReference type="AlphaFoldDB" id="A0AAW1UVD1"/>
<keyword evidence="2" id="KW-1185">Reference proteome</keyword>
<gene>
    <name evidence="1" type="ORF">WA026_001704</name>
</gene>
<accession>A0AAW1UVD1</accession>
<reference evidence="1 2" key="1">
    <citation type="submission" date="2023-03" db="EMBL/GenBank/DDBJ databases">
        <title>Genome insight into feeding habits of ladybird beetles.</title>
        <authorList>
            <person name="Li H.-S."/>
            <person name="Huang Y.-H."/>
            <person name="Pang H."/>
        </authorList>
    </citation>
    <scope>NUCLEOTIDE SEQUENCE [LARGE SCALE GENOMIC DNA]</scope>
    <source>
        <strain evidence="1">SYSU_2023b</strain>
        <tissue evidence="1">Whole body</tissue>
    </source>
</reference>
<dbReference type="EMBL" id="JARQZJ010000091">
    <property type="protein sequence ID" value="KAK9883529.1"/>
    <property type="molecule type" value="Genomic_DNA"/>
</dbReference>
<name>A0AAW1UVD1_9CUCU</name>
<evidence type="ECO:0000313" key="2">
    <source>
        <dbReference type="Proteomes" id="UP001431783"/>
    </source>
</evidence>
<dbReference type="Proteomes" id="UP001431783">
    <property type="component" value="Unassembled WGS sequence"/>
</dbReference>
<sequence>MTFPMDATRLEKEPEQRLLRQPDAIYFIYMAADRYTAAFYPDHGVIHYGNLIYLPYLIRDRAEKEHGIIILQCAAARLFGSFYMESIQLTSSSGFSEIGIGSS</sequence>
<comment type="caution">
    <text evidence="1">The sequence shown here is derived from an EMBL/GenBank/DDBJ whole genome shotgun (WGS) entry which is preliminary data.</text>
</comment>
<organism evidence="1 2">
    <name type="scientific">Henosepilachna vigintioctopunctata</name>
    <dbReference type="NCBI Taxonomy" id="420089"/>
    <lineage>
        <taxon>Eukaryota</taxon>
        <taxon>Metazoa</taxon>
        <taxon>Ecdysozoa</taxon>
        <taxon>Arthropoda</taxon>
        <taxon>Hexapoda</taxon>
        <taxon>Insecta</taxon>
        <taxon>Pterygota</taxon>
        <taxon>Neoptera</taxon>
        <taxon>Endopterygota</taxon>
        <taxon>Coleoptera</taxon>
        <taxon>Polyphaga</taxon>
        <taxon>Cucujiformia</taxon>
        <taxon>Coccinelloidea</taxon>
        <taxon>Coccinellidae</taxon>
        <taxon>Epilachninae</taxon>
        <taxon>Epilachnini</taxon>
        <taxon>Henosepilachna</taxon>
    </lineage>
</organism>
<protein>
    <submittedName>
        <fullName evidence="1">Uncharacterized protein</fullName>
    </submittedName>
</protein>
<evidence type="ECO:0000313" key="1">
    <source>
        <dbReference type="EMBL" id="KAK9883529.1"/>
    </source>
</evidence>